<dbReference type="GO" id="GO:0043190">
    <property type="term" value="C:ATP-binding cassette (ABC) transporter complex"/>
    <property type="evidence" value="ECO:0007669"/>
    <property type="project" value="InterPro"/>
</dbReference>
<comment type="function">
    <text evidence="1">Part of the binding-protein-dependent transport system for glutamine; probably responsible for the translocation of the substrate across the membrane.</text>
</comment>
<keyword evidence="4 10" id="KW-0813">Transport</keyword>
<evidence type="ECO:0000256" key="8">
    <source>
        <dbReference type="ARBA" id="ARBA00022989"/>
    </source>
</evidence>
<evidence type="ECO:0000256" key="9">
    <source>
        <dbReference type="ARBA" id="ARBA00023136"/>
    </source>
</evidence>
<dbReference type="InterPro" id="IPR010065">
    <property type="entry name" value="AA_ABC_transptr_permease_3TM"/>
</dbReference>
<evidence type="ECO:0000256" key="1">
    <source>
        <dbReference type="ARBA" id="ARBA00003159"/>
    </source>
</evidence>
<feature type="domain" description="ABC transmembrane type-1" evidence="11">
    <location>
        <begin position="37"/>
        <end position="226"/>
    </location>
</feature>
<proteinExistence type="inferred from homology"/>
<dbReference type="InterPro" id="IPR000515">
    <property type="entry name" value="MetI-like"/>
</dbReference>
<evidence type="ECO:0000256" key="4">
    <source>
        <dbReference type="ARBA" id="ARBA00022448"/>
    </source>
</evidence>
<keyword evidence="13" id="KW-1185">Reference proteome</keyword>
<evidence type="ECO:0000313" key="12">
    <source>
        <dbReference type="EMBL" id="ETX00420.1"/>
    </source>
</evidence>
<comment type="similarity">
    <text evidence="3">Belongs to the binding-protein-dependent transport system permease family. HisMQ subfamily.</text>
</comment>
<feature type="transmembrane region" description="Helical" evidence="10">
    <location>
        <begin position="83"/>
        <end position="116"/>
    </location>
</feature>
<dbReference type="Pfam" id="PF00528">
    <property type="entry name" value="BPD_transp_1"/>
    <property type="match status" value="1"/>
</dbReference>
<dbReference type="PROSITE" id="PS50928">
    <property type="entry name" value="ABC_TM1"/>
    <property type="match status" value="1"/>
</dbReference>
<dbReference type="GO" id="GO:0006865">
    <property type="term" value="P:amino acid transport"/>
    <property type="evidence" value="ECO:0007669"/>
    <property type="project" value="UniProtKB-KW"/>
</dbReference>
<dbReference type="SUPFAM" id="SSF161098">
    <property type="entry name" value="MetI-like"/>
    <property type="match status" value="1"/>
</dbReference>
<dbReference type="CDD" id="cd06261">
    <property type="entry name" value="TM_PBP2"/>
    <property type="match status" value="1"/>
</dbReference>
<sequence>MLFLAGCGKVEYTWGWYVFNPISPGGRANILLMLKGLKMTFIVTLVSLIGTQIVGLLVAGLNLSRSPLAKGIAALYLEIFRNIPLFVLIFAVYYVLPILLGVSLSAFSALVLAIVLNESAFTCEIYRAGIVSIPRGHIEAARSVGMSSWQTLKRIVLPQAVRRMLPPLANNGILIVKDSALGAAIAVEDLTRQATFLDTLTYRPFEVYTFLALEYLLLLMLLSQCVKWVEQKTAPL</sequence>
<keyword evidence="9 10" id="KW-0472">Membrane</keyword>
<evidence type="ECO:0000259" key="11">
    <source>
        <dbReference type="PROSITE" id="PS50928"/>
    </source>
</evidence>
<evidence type="ECO:0000256" key="6">
    <source>
        <dbReference type="ARBA" id="ARBA00022692"/>
    </source>
</evidence>
<protein>
    <recommendedName>
        <fullName evidence="11">ABC transmembrane type-1 domain-containing protein</fullName>
    </recommendedName>
</protein>
<keyword evidence="6 10" id="KW-0812">Transmembrane</keyword>
<comment type="subcellular location">
    <subcellularLocation>
        <location evidence="2">Cell inner membrane</location>
        <topology evidence="2">Multi-pass membrane protein</topology>
    </subcellularLocation>
    <subcellularLocation>
        <location evidence="10">Cell membrane</location>
        <topology evidence="10">Multi-pass membrane protein</topology>
    </subcellularLocation>
</comment>
<dbReference type="PANTHER" id="PTHR30614">
    <property type="entry name" value="MEMBRANE COMPONENT OF AMINO ACID ABC TRANSPORTER"/>
    <property type="match status" value="1"/>
</dbReference>
<keyword evidence="5" id="KW-1003">Cell membrane</keyword>
<accession>W4LRB9</accession>
<dbReference type="InterPro" id="IPR043429">
    <property type="entry name" value="ArtM/GltK/GlnP/TcyL/YhdX-like"/>
</dbReference>
<name>W4LRB9_ENTF1</name>
<evidence type="ECO:0000256" key="2">
    <source>
        <dbReference type="ARBA" id="ARBA00004429"/>
    </source>
</evidence>
<dbReference type="InterPro" id="IPR035906">
    <property type="entry name" value="MetI-like_sf"/>
</dbReference>
<dbReference type="GO" id="GO:0022857">
    <property type="term" value="F:transmembrane transporter activity"/>
    <property type="evidence" value="ECO:0007669"/>
    <property type="project" value="InterPro"/>
</dbReference>
<keyword evidence="7" id="KW-0029">Amino-acid transport</keyword>
<gene>
    <name evidence="12" type="ORF">ETSY1_11245</name>
</gene>
<dbReference type="Proteomes" id="UP000019141">
    <property type="component" value="Unassembled WGS sequence"/>
</dbReference>
<dbReference type="EMBL" id="AZHW01000339">
    <property type="protein sequence ID" value="ETX00420.1"/>
    <property type="molecule type" value="Genomic_DNA"/>
</dbReference>
<dbReference type="AlphaFoldDB" id="W4LRB9"/>
<reference evidence="12 13" key="1">
    <citation type="journal article" date="2014" name="Nature">
        <title>An environmental bacterial taxon with a large and distinct metabolic repertoire.</title>
        <authorList>
            <person name="Wilson M.C."/>
            <person name="Mori T."/>
            <person name="Ruckert C."/>
            <person name="Uria A.R."/>
            <person name="Helf M.J."/>
            <person name="Takada K."/>
            <person name="Gernert C."/>
            <person name="Steffens U.A."/>
            <person name="Heycke N."/>
            <person name="Schmitt S."/>
            <person name="Rinke C."/>
            <person name="Helfrich E.J."/>
            <person name="Brachmann A.O."/>
            <person name="Gurgui C."/>
            <person name="Wakimoto T."/>
            <person name="Kracht M."/>
            <person name="Crusemann M."/>
            <person name="Hentschel U."/>
            <person name="Abe I."/>
            <person name="Matsunaga S."/>
            <person name="Kalinowski J."/>
            <person name="Takeyama H."/>
            <person name="Piel J."/>
        </authorList>
    </citation>
    <scope>NUCLEOTIDE SEQUENCE [LARGE SCALE GENOMIC DNA]</scope>
    <source>
        <strain evidence="13">TSY1</strain>
    </source>
</reference>
<evidence type="ECO:0000256" key="5">
    <source>
        <dbReference type="ARBA" id="ARBA00022475"/>
    </source>
</evidence>
<dbReference type="NCBIfam" id="TIGR01726">
    <property type="entry name" value="HEQRo_perm_3TM"/>
    <property type="match status" value="1"/>
</dbReference>
<dbReference type="Gene3D" id="1.10.3720.10">
    <property type="entry name" value="MetI-like"/>
    <property type="match status" value="1"/>
</dbReference>
<feature type="transmembrane region" description="Helical" evidence="10">
    <location>
        <begin position="41"/>
        <end position="63"/>
    </location>
</feature>
<dbReference type="HOGENOM" id="CLU_019602_1_0_7"/>
<keyword evidence="8 10" id="KW-1133">Transmembrane helix</keyword>
<comment type="caution">
    <text evidence="12">The sequence shown here is derived from an EMBL/GenBank/DDBJ whole genome shotgun (WGS) entry which is preliminary data.</text>
</comment>
<evidence type="ECO:0000256" key="10">
    <source>
        <dbReference type="RuleBase" id="RU363032"/>
    </source>
</evidence>
<evidence type="ECO:0000313" key="13">
    <source>
        <dbReference type="Proteomes" id="UP000019141"/>
    </source>
</evidence>
<evidence type="ECO:0000256" key="3">
    <source>
        <dbReference type="ARBA" id="ARBA00010072"/>
    </source>
</evidence>
<organism evidence="12 13">
    <name type="scientific">Entotheonella factor</name>
    <dbReference type="NCBI Taxonomy" id="1429438"/>
    <lineage>
        <taxon>Bacteria</taxon>
        <taxon>Pseudomonadati</taxon>
        <taxon>Nitrospinota/Tectimicrobiota group</taxon>
        <taxon>Candidatus Tectimicrobiota</taxon>
        <taxon>Candidatus Entotheonellia</taxon>
        <taxon>Candidatus Entotheonellales</taxon>
        <taxon>Candidatus Entotheonellaceae</taxon>
        <taxon>Candidatus Entotheonella</taxon>
    </lineage>
</organism>
<dbReference type="PANTHER" id="PTHR30614:SF20">
    <property type="entry name" value="GLUTAMINE TRANSPORT SYSTEM PERMEASE PROTEIN GLNP"/>
    <property type="match status" value="1"/>
</dbReference>
<evidence type="ECO:0000256" key="7">
    <source>
        <dbReference type="ARBA" id="ARBA00022970"/>
    </source>
</evidence>